<dbReference type="PRINTS" id="PR01301">
    <property type="entry name" value="RGSPROTEIN"/>
</dbReference>
<reference evidence="2" key="3">
    <citation type="submission" date="2025-08" db="UniProtKB">
        <authorList>
            <consortium name="Ensembl"/>
        </authorList>
    </citation>
    <scope>IDENTIFICATION</scope>
    <source>
        <strain evidence="2">JP 163 A</strain>
    </source>
</reference>
<dbReference type="SUPFAM" id="SSF48097">
    <property type="entry name" value="Regulator of G-protein signaling, RGS"/>
    <property type="match status" value="1"/>
</dbReference>
<dbReference type="Gene3D" id="1.10.167.10">
    <property type="entry name" value="Regulator of G-protein Signalling 4, domain 2"/>
    <property type="match status" value="1"/>
</dbReference>
<feature type="domain" description="RGS" evidence="1">
    <location>
        <begin position="80"/>
        <end position="182"/>
    </location>
</feature>
<dbReference type="PANTHER" id="PTHR10845:SF43">
    <property type="entry name" value="REGULATOR OF G-PROTEIN SIGNALING 2"/>
    <property type="match status" value="1"/>
</dbReference>
<dbReference type="Proteomes" id="UP000002852">
    <property type="component" value="Unassembled WGS sequence"/>
</dbReference>
<dbReference type="InterPro" id="IPR044926">
    <property type="entry name" value="RGS_subdomain_2"/>
</dbReference>
<name>A0A3B5QTP3_XIPMA</name>
<dbReference type="SMART" id="SM00315">
    <property type="entry name" value="RGS"/>
    <property type="match status" value="1"/>
</dbReference>
<proteinExistence type="predicted"/>
<dbReference type="GeneTree" id="ENSGT00940000157937"/>
<dbReference type="InParanoid" id="A0A3B5QTP3"/>
<evidence type="ECO:0000259" key="1">
    <source>
        <dbReference type="PROSITE" id="PS50132"/>
    </source>
</evidence>
<dbReference type="InterPro" id="IPR016137">
    <property type="entry name" value="RGS"/>
</dbReference>
<dbReference type="Pfam" id="PF00615">
    <property type="entry name" value="RGS"/>
    <property type="match status" value="1"/>
</dbReference>
<evidence type="ECO:0000313" key="2">
    <source>
        <dbReference type="Ensembl" id="ENSXMAP00000033881.1"/>
    </source>
</evidence>
<dbReference type="PANTHER" id="PTHR10845">
    <property type="entry name" value="REGULATOR OF G PROTEIN SIGNALING"/>
    <property type="match status" value="1"/>
</dbReference>
<dbReference type="STRING" id="8083.ENSXMAP00000033881"/>
<evidence type="ECO:0000313" key="3">
    <source>
        <dbReference type="Proteomes" id="UP000002852"/>
    </source>
</evidence>
<dbReference type="PROSITE" id="PS50132">
    <property type="entry name" value="RGS"/>
    <property type="match status" value="1"/>
</dbReference>
<dbReference type="InterPro" id="IPR036305">
    <property type="entry name" value="RGS_sf"/>
</dbReference>
<protein>
    <submittedName>
        <fullName evidence="2">Regulator of G-protein signaling 2-like</fullName>
    </submittedName>
</protein>
<keyword evidence="3" id="KW-1185">Reference proteome</keyword>
<dbReference type="AlphaFoldDB" id="A0A3B5QTP3"/>
<reference evidence="3" key="2">
    <citation type="journal article" date="2013" name="Nat. Genet.">
        <title>The genome of the platyfish, Xiphophorus maculatus, provides insights into evolutionary adaptation and several complex traits.</title>
        <authorList>
            <person name="Schartl M."/>
            <person name="Walter R.B."/>
            <person name="Shen Y."/>
            <person name="Garcia T."/>
            <person name="Catchen J."/>
            <person name="Amores A."/>
            <person name="Braasch I."/>
            <person name="Chalopin D."/>
            <person name="Volff J.N."/>
            <person name="Lesch K.P."/>
            <person name="Bisazza A."/>
            <person name="Minx P."/>
            <person name="Hillier L."/>
            <person name="Wilson R.K."/>
            <person name="Fuerstenberg S."/>
            <person name="Boore J."/>
            <person name="Searle S."/>
            <person name="Postlethwait J.H."/>
            <person name="Warren W.C."/>
        </authorList>
    </citation>
    <scope>NUCLEOTIDE SEQUENCE [LARGE SCALE GENOMIC DNA]</scope>
    <source>
        <strain evidence="3">JP 163 A</strain>
    </source>
</reference>
<dbReference type="FunFam" id="1.10.167.10:FF:000001">
    <property type="entry name" value="Putative regulator of g-protein signaling 12"/>
    <property type="match status" value="1"/>
</dbReference>
<organism evidence="2 3">
    <name type="scientific">Xiphophorus maculatus</name>
    <name type="common">Southern platyfish</name>
    <name type="synonym">Platypoecilus maculatus</name>
    <dbReference type="NCBI Taxonomy" id="8083"/>
    <lineage>
        <taxon>Eukaryota</taxon>
        <taxon>Metazoa</taxon>
        <taxon>Chordata</taxon>
        <taxon>Craniata</taxon>
        <taxon>Vertebrata</taxon>
        <taxon>Euteleostomi</taxon>
        <taxon>Actinopterygii</taxon>
        <taxon>Neopterygii</taxon>
        <taxon>Teleostei</taxon>
        <taxon>Neoteleostei</taxon>
        <taxon>Acanthomorphata</taxon>
        <taxon>Ovalentaria</taxon>
        <taxon>Atherinomorphae</taxon>
        <taxon>Cyprinodontiformes</taxon>
        <taxon>Poeciliidae</taxon>
        <taxon>Poeciliinae</taxon>
        <taxon>Xiphophorus</taxon>
    </lineage>
</organism>
<reference evidence="2" key="4">
    <citation type="submission" date="2025-09" db="UniProtKB">
        <authorList>
            <consortium name="Ensembl"/>
        </authorList>
    </citation>
    <scope>IDENTIFICATION</scope>
    <source>
        <strain evidence="2">JP 163 A</strain>
    </source>
</reference>
<reference evidence="3" key="1">
    <citation type="submission" date="2012-01" db="EMBL/GenBank/DDBJ databases">
        <authorList>
            <person name="Walter R."/>
            <person name="Schartl M."/>
            <person name="Warren W."/>
        </authorList>
    </citation>
    <scope>NUCLEOTIDE SEQUENCE [LARGE SCALE GENOMIC DNA]</scope>
    <source>
        <strain evidence="3">JP 163 A</strain>
    </source>
</reference>
<dbReference type="Ensembl" id="ENSXMAT00000040796.1">
    <property type="protein sequence ID" value="ENSXMAP00000033881.1"/>
    <property type="gene ID" value="ENSXMAG00000025681.1"/>
</dbReference>
<sequence>RVDRGAIFLKKQKLDFNVLNYEVKYFLKSLDICSTFIKTRTNPLGDSLKTVLSQKSNFLLLSGSSEPMSWLATAVFIIAFRDFLKLEFCEENLEFWLACREYRSFDSLEERTQIAASIYEEFIREGSPKQVNLDSYTRETIRQSLEEPGSSCFAVAERKIFTLMENCSFPRFTETEPYKLFINSLSKQRGLQKKRTAVRIKSPVEDFKVNPLLLVSKD</sequence>
<accession>A0A3B5QTP3</accession>